<evidence type="ECO:0000256" key="2">
    <source>
        <dbReference type="SAM" id="Phobius"/>
    </source>
</evidence>
<comment type="caution">
    <text evidence="4">The sequence shown here is derived from an EMBL/GenBank/DDBJ whole genome shotgun (WGS) entry which is preliminary data.</text>
</comment>
<feature type="region of interest" description="Disordered" evidence="1">
    <location>
        <begin position="182"/>
        <end position="256"/>
    </location>
</feature>
<organism evidence="4 5">
    <name type="scientific">Penicillium ucsense</name>
    <dbReference type="NCBI Taxonomy" id="2839758"/>
    <lineage>
        <taxon>Eukaryota</taxon>
        <taxon>Fungi</taxon>
        <taxon>Dikarya</taxon>
        <taxon>Ascomycota</taxon>
        <taxon>Pezizomycotina</taxon>
        <taxon>Eurotiomycetes</taxon>
        <taxon>Eurotiomycetidae</taxon>
        <taxon>Eurotiales</taxon>
        <taxon>Aspergillaceae</taxon>
        <taxon>Penicillium</taxon>
    </lineage>
</organism>
<feature type="compositionally biased region" description="Low complexity" evidence="1">
    <location>
        <begin position="238"/>
        <end position="255"/>
    </location>
</feature>
<dbReference type="Proteomes" id="UP000631181">
    <property type="component" value="Unassembled WGS sequence"/>
</dbReference>
<accession>A0A8J8WN97</accession>
<dbReference type="OrthoDB" id="4096268at2759"/>
<dbReference type="PANTHER" id="PTHR15715">
    <property type="entry name" value="CENTROSOMAL PROTEIN OF 170 KDA"/>
    <property type="match status" value="1"/>
</dbReference>
<dbReference type="Gene3D" id="2.60.200.20">
    <property type="match status" value="1"/>
</dbReference>
<feature type="compositionally biased region" description="Acidic residues" evidence="1">
    <location>
        <begin position="186"/>
        <end position="198"/>
    </location>
</feature>
<feature type="region of interest" description="Disordered" evidence="1">
    <location>
        <begin position="290"/>
        <end position="371"/>
    </location>
</feature>
<dbReference type="SMART" id="SM00240">
    <property type="entry name" value="FHA"/>
    <property type="match status" value="1"/>
</dbReference>
<feature type="domain" description="FHA" evidence="3">
    <location>
        <begin position="33"/>
        <end position="92"/>
    </location>
</feature>
<feature type="region of interest" description="Disordered" evidence="1">
    <location>
        <begin position="137"/>
        <end position="163"/>
    </location>
</feature>
<feature type="compositionally biased region" description="Basic and acidic residues" evidence="1">
    <location>
        <begin position="143"/>
        <end position="159"/>
    </location>
</feature>
<feature type="region of interest" description="Disordered" evidence="1">
    <location>
        <begin position="489"/>
        <end position="513"/>
    </location>
</feature>
<evidence type="ECO:0000259" key="3">
    <source>
        <dbReference type="PROSITE" id="PS50006"/>
    </source>
</evidence>
<dbReference type="EMBL" id="WIWV01000003">
    <property type="protein sequence ID" value="KAF7719709.1"/>
    <property type="molecule type" value="Genomic_DNA"/>
</dbReference>
<evidence type="ECO:0000313" key="5">
    <source>
        <dbReference type="Proteomes" id="UP000631181"/>
    </source>
</evidence>
<dbReference type="PANTHER" id="PTHR15715:SF37">
    <property type="entry name" value="LD47843P"/>
    <property type="match status" value="1"/>
</dbReference>
<keyword evidence="2" id="KW-0472">Membrane</keyword>
<dbReference type="AlphaFoldDB" id="A0A8J8WN97"/>
<dbReference type="InterPro" id="IPR008984">
    <property type="entry name" value="SMAD_FHA_dom_sf"/>
</dbReference>
<keyword evidence="2" id="KW-0812">Transmembrane</keyword>
<proteinExistence type="predicted"/>
<feature type="region of interest" description="Disordered" evidence="1">
    <location>
        <begin position="21"/>
        <end position="54"/>
    </location>
</feature>
<protein>
    <submittedName>
        <fullName evidence="4">FHA domain-containing protein</fullName>
    </submittedName>
</protein>
<evidence type="ECO:0000313" key="4">
    <source>
        <dbReference type="EMBL" id="KAF7719709.1"/>
    </source>
</evidence>
<sequence>MPEAQVVLSLMRPLLPDTPHIRTLSLSTSNPRVDIGRSSQREGKQRTPTSENGWFDSRVVSRDHAVLALKEKTIIVRDYGSTHGTWLNDTRLSVGKDTPLSSGDILRFGVDVDRGDEHFPALSVRCDVAWVLPESGTGTHNPNIEEAKADRTPHSDNTKSELTSISSISSISVSAMTSTNTFCVPDDLDDENDEEDGSEVAGDSMSETSRLDGRDGVPATICTSILQTDDKDEKNVKSHPSYSESTSSISEDALSPSIRFPDSFSAAQYARDCKLGAQQKADAHTDADHFHQLNDNRDGETHRQQENESHPVDDSVWKDSDSSADLDGTESSMSSPSSSVDGNSLIDYSECEDGDSMDDYDSDQSYLNDYDSDQSSLMDYLKRNPLASRNDNEWGCVDPAVLTRDARLAQTPLKEAPHTVPFGGSIAQPATESDLSGHMNTSKIDSYVFPNPNLVLTPVTPKLEFKRDDEDGSQHFGRLSIDDVQTAYQDGPFASPQRPASNQDPADEDPKTVCSCRTSQKRKACEMELEAGEDTEPTVLSIEKQVLASTSPSQVAEAITSALSETAISPPPSKRVKAHHESSAHHAGTYAATAIISALLGGLGTIALLASLPAEYFQ</sequence>
<feature type="transmembrane region" description="Helical" evidence="2">
    <location>
        <begin position="590"/>
        <end position="612"/>
    </location>
</feature>
<feature type="compositionally biased region" description="Acidic residues" evidence="1">
    <location>
        <begin position="349"/>
        <end position="362"/>
    </location>
</feature>
<dbReference type="PROSITE" id="PS50006">
    <property type="entry name" value="FHA_DOMAIN"/>
    <property type="match status" value="1"/>
</dbReference>
<dbReference type="GO" id="GO:0005737">
    <property type="term" value="C:cytoplasm"/>
    <property type="evidence" value="ECO:0007669"/>
    <property type="project" value="TreeGrafter"/>
</dbReference>
<gene>
    <name evidence="4" type="ORF">PECM_004489</name>
</gene>
<evidence type="ECO:0000256" key="1">
    <source>
        <dbReference type="SAM" id="MobiDB-lite"/>
    </source>
</evidence>
<reference evidence="4" key="1">
    <citation type="journal article" date="2020" name="Front. Microbiol.">
        <title>Gene regulatory networks of Penicillium echinulatum 2HH and Penicillium oxalicum 114-2 inferred by a computational biology approach.</title>
        <authorList>
            <person name="Lenz A.R."/>
            <person name="Galan-Vasquez E."/>
            <person name="Balbinot E."/>
            <person name="De Abreu F.P."/>
            <person name="De Oliveira N.S."/>
            <person name="Da Rosa L.O."/>
            <person name="De Avila E Silva S."/>
            <person name="Camassola M."/>
            <person name="Dillon A.J.P."/>
            <person name="Perez-Rueda E."/>
        </authorList>
    </citation>
    <scope>NUCLEOTIDE SEQUENCE</scope>
    <source>
        <strain evidence="4">S1M29</strain>
    </source>
</reference>
<keyword evidence="2" id="KW-1133">Transmembrane helix</keyword>
<dbReference type="Pfam" id="PF00498">
    <property type="entry name" value="FHA"/>
    <property type="match status" value="1"/>
</dbReference>
<dbReference type="InterPro" id="IPR051176">
    <property type="entry name" value="Cent_Immune-Sig_Mod"/>
</dbReference>
<feature type="compositionally biased region" description="Basic and acidic residues" evidence="1">
    <location>
        <begin position="290"/>
        <end position="321"/>
    </location>
</feature>
<dbReference type="InterPro" id="IPR000253">
    <property type="entry name" value="FHA_dom"/>
</dbReference>
<name>A0A8J8WN97_9EURO</name>
<dbReference type="SUPFAM" id="SSF49879">
    <property type="entry name" value="SMAD/FHA domain"/>
    <property type="match status" value="1"/>
</dbReference>
<keyword evidence="5" id="KW-1185">Reference proteome</keyword>